<dbReference type="GO" id="GO:0035269">
    <property type="term" value="P:protein O-linked glycosylation via mannose"/>
    <property type="evidence" value="ECO:0007669"/>
    <property type="project" value="TreeGrafter"/>
</dbReference>
<name>A0A5D8Z894_9GAMM</name>
<keyword evidence="4" id="KW-0472">Membrane</keyword>
<evidence type="ECO:0008006" key="7">
    <source>
        <dbReference type="Google" id="ProtNLM"/>
    </source>
</evidence>
<keyword evidence="4" id="KW-0812">Transmembrane</keyword>
<keyword evidence="1" id="KW-0677">Repeat</keyword>
<reference evidence="5 6" key="1">
    <citation type="submission" date="2019-08" db="EMBL/GenBank/DDBJ databases">
        <title>Draft genome sequence of Lysobacter sp. UKS-15.</title>
        <authorList>
            <person name="Im W.-T."/>
        </authorList>
    </citation>
    <scope>NUCLEOTIDE SEQUENCE [LARGE SCALE GENOMIC DNA]</scope>
    <source>
        <strain evidence="5 6">UKS-15</strain>
    </source>
</reference>
<feature type="transmembrane region" description="Helical" evidence="4">
    <location>
        <begin position="128"/>
        <end position="146"/>
    </location>
</feature>
<feature type="transmembrane region" description="Helical" evidence="4">
    <location>
        <begin position="152"/>
        <end position="172"/>
    </location>
</feature>
<feature type="transmembrane region" description="Helical" evidence="4">
    <location>
        <begin position="311"/>
        <end position="330"/>
    </location>
</feature>
<comment type="caution">
    <text evidence="5">The sequence shown here is derived from an EMBL/GenBank/DDBJ whole genome shotgun (WGS) entry which is preliminary data.</text>
</comment>
<dbReference type="EMBL" id="VTRV01000024">
    <property type="protein sequence ID" value="TZF90860.1"/>
    <property type="molecule type" value="Genomic_DNA"/>
</dbReference>
<sequence>MKRVSVAKRPRFFLLGCLASALFAMLLLSPGLGGGFLFDDQASIINNQVVHLVRLDTASLSHAAYSYQPGNGSRPLSMLTFALDYWWGGLNPLPYKITNLIIHGLTTCALALLFRSLLAAAHFPPRQCAIGAVLLAAIWSIHPLQVSSVLYVVQRMQTLCTLFMVLALLNYVRMRVALRESRPFRLNLLLICLSWALAFASKEDAVLLPAYTFLLELTLLRFQASSVSVSRWLRLGYTAFVVLGCSAYLVFLAHDWQWAHYPGRDFSTSERLLTQARVLVMYIGEIVFPLPARLKFFYDDFAISRGLFEPWTTAASVLTIGSLIALAWRLRATRPLMAFGILFFFAGHFVTSNAVNLEMAFEHRNHLPMIGIVLALGDLCVALHLYQSALARRVGIITFALLATACSVRAYAWGEPLRFAKETLVHAPTSERAWMLLDAEYAERSGMNPGPYLDLAIATSSRGATVTSSPPLLANVVIYKTIRGDVTPQDWNRLFANLERATMGVQNHNVVWIIVNDAKRKVPLDESSVIETIEIIVERSEFTANEYLQLAAYIYNDTTQPGRALPLLRRAVLAAEPDDPDISSMFRDLPSVGRADWAAELKSVMIGRSPRSGSGVDAQTRTPADPRPLPR</sequence>
<dbReference type="AlphaFoldDB" id="A0A5D8Z894"/>
<accession>A0A5D8Z894</accession>
<dbReference type="OrthoDB" id="8566379at2"/>
<feature type="transmembrane region" description="Helical" evidence="4">
    <location>
        <begin position="393"/>
        <end position="412"/>
    </location>
</feature>
<protein>
    <recommendedName>
        <fullName evidence="7">Tetratricopeptide repeat protein</fullName>
    </recommendedName>
</protein>
<dbReference type="GO" id="GO:0000030">
    <property type="term" value="F:mannosyltransferase activity"/>
    <property type="evidence" value="ECO:0007669"/>
    <property type="project" value="TreeGrafter"/>
</dbReference>
<evidence type="ECO:0000256" key="2">
    <source>
        <dbReference type="ARBA" id="ARBA00022803"/>
    </source>
</evidence>
<feature type="transmembrane region" description="Helical" evidence="4">
    <location>
        <begin position="100"/>
        <end position="121"/>
    </location>
</feature>
<evidence type="ECO:0000256" key="3">
    <source>
        <dbReference type="SAM" id="MobiDB-lite"/>
    </source>
</evidence>
<feature type="transmembrane region" description="Helical" evidence="4">
    <location>
        <begin position="206"/>
        <end position="223"/>
    </location>
</feature>
<dbReference type="InterPro" id="IPR052346">
    <property type="entry name" value="O-mannosyl-transferase_TMTC"/>
</dbReference>
<dbReference type="PANTHER" id="PTHR44227:SF3">
    <property type="entry name" value="PROTEIN O-MANNOSYL-TRANSFERASE TMTC4"/>
    <property type="match status" value="1"/>
</dbReference>
<keyword evidence="4" id="KW-1133">Transmembrane helix</keyword>
<feature type="transmembrane region" description="Helical" evidence="4">
    <location>
        <begin position="184"/>
        <end position="200"/>
    </location>
</feature>
<evidence type="ECO:0000313" key="6">
    <source>
        <dbReference type="Proteomes" id="UP000323164"/>
    </source>
</evidence>
<evidence type="ECO:0000256" key="1">
    <source>
        <dbReference type="ARBA" id="ARBA00022737"/>
    </source>
</evidence>
<keyword evidence="2" id="KW-0802">TPR repeat</keyword>
<dbReference type="RefSeq" id="WP_149352007.1">
    <property type="nucleotide sequence ID" value="NZ_VTRV01000024.1"/>
</dbReference>
<evidence type="ECO:0000313" key="5">
    <source>
        <dbReference type="EMBL" id="TZF90860.1"/>
    </source>
</evidence>
<proteinExistence type="predicted"/>
<feature type="transmembrane region" description="Helical" evidence="4">
    <location>
        <begin position="235"/>
        <end position="252"/>
    </location>
</feature>
<dbReference type="GO" id="GO:0030968">
    <property type="term" value="P:endoplasmic reticulum unfolded protein response"/>
    <property type="evidence" value="ECO:0007669"/>
    <property type="project" value="TreeGrafter"/>
</dbReference>
<dbReference type="PANTHER" id="PTHR44227">
    <property type="match status" value="1"/>
</dbReference>
<evidence type="ECO:0000256" key="4">
    <source>
        <dbReference type="SAM" id="Phobius"/>
    </source>
</evidence>
<dbReference type="Proteomes" id="UP000323164">
    <property type="component" value="Unassembled WGS sequence"/>
</dbReference>
<feature type="transmembrane region" description="Helical" evidence="4">
    <location>
        <begin position="367"/>
        <end position="387"/>
    </location>
</feature>
<feature type="region of interest" description="Disordered" evidence="3">
    <location>
        <begin position="606"/>
        <end position="631"/>
    </location>
</feature>
<organism evidence="5 6">
    <name type="scientific">Cognatilysobacter lacus</name>
    <dbReference type="NCBI Taxonomy" id="1643323"/>
    <lineage>
        <taxon>Bacteria</taxon>
        <taxon>Pseudomonadati</taxon>
        <taxon>Pseudomonadota</taxon>
        <taxon>Gammaproteobacteria</taxon>
        <taxon>Lysobacterales</taxon>
        <taxon>Lysobacteraceae</taxon>
        <taxon>Cognatilysobacter</taxon>
    </lineage>
</organism>
<keyword evidence="6" id="KW-1185">Reference proteome</keyword>
<feature type="transmembrane region" description="Helical" evidence="4">
    <location>
        <begin position="336"/>
        <end position="355"/>
    </location>
</feature>
<gene>
    <name evidence="5" type="ORF">FW784_03650</name>
</gene>